<comment type="caution">
    <text evidence="4">The sequence shown here is derived from an EMBL/GenBank/DDBJ whole genome shotgun (WGS) entry which is preliminary data.</text>
</comment>
<dbReference type="InterPro" id="IPR003115">
    <property type="entry name" value="ParB_N"/>
</dbReference>
<feature type="region of interest" description="Disordered" evidence="2">
    <location>
        <begin position="549"/>
        <end position="585"/>
    </location>
</feature>
<proteinExistence type="inferred from homology"/>
<gene>
    <name evidence="4" type="ORF">D0Z70_15760</name>
</gene>
<dbReference type="EMBL" id="QVRA01000015">
    <property type="protein sequence ID" value="RJG53474.1"/>
    <property type="molecule type" value="Genomic_DNA"/>
</dbReference>
<dbReference type="InterPro" id="IPR004437">
    <property type="entry name" value="ParB/RepB/Spo0J"/>
</dbReference>
<dbReference type="NCBIfam" id="TIGR00180">
    <property type="entry name" value="parB_part"/>
    <property type="match status" value="1"/>
</dbReference>
<dbReference type="GO" id="GO:0003677">
    <property type="term" value="F:DNA binding"/>
    <property type="evidence" value="ECO:0007669"/>
    <property type="project" value="InterPro"/>
</dbReference>
<dbReference type="GO" id="GO:0005694">
    <property type="term" value="C:chromosome"/>
    <property type="evidence" value="ECO:0007669"/>
    <property type="project" value="TreeGrafter"/>
</dbReference>
<organism evidence="4 5">
    <name type="scientific">Sphingobium terrigena</name>
    <dbReference type="NCBI Taxonomy" id="2304063"/>
    <lineage>
        <taxon>Bacteria</taxon>
        <taxon>Pseudomonadati</taxon>
        <taxon>Pseudomonadota</taxon>
        <taxon>Alphaproteobacteria</taxon>
        <taxon>Sphingomonadales</taxon>
        <taxon>Sphingomonadaceae</taxon>
        <taxon>Sphingobium</taxon>
    </lineage>
</organism>
<evidence type="ECO:0000313" key="4">
    <source>
        <dbReference type="EMBL" id="RJG53474.1"/>
    </source>
</evidence>
<comment type="similarity">
    <text evidence="1">Belongs to the ParB family.</text>
</comment>
<evidence type="ECO:0000256" key="2">
    <source>
        <dbReference type="SAM" id="MobiDB-lite"/>
    </source>
</evidence>
<dbReference type="PANTHER" id="PTHR33375:SF7">
    <property type="entry name" value="CHROMOSOME 2-PARTITIONING PROTEIN PARB-RELATED"/>
    <property type="match status" value="1"/>
</dbReference>
<dbReference type="InterPro" id="IPR050336">
    <property type="entry name" value="Chromosome_partition/occlusion"/>
</dbReference>
<dbReference type="InterPro" id="IPR036086">
    <property type="entry name" value="ParB/Sulfiredoxin_sf"/>
</dbReference>
<evidence type="ECO:0000259" key="3">
    <source>
        <dbReference type="SMART" id="SM00470"/>
    </source>
</evidence>
<accession>A0A418YQ10</accession>
<reference evidence="4 5" key="1">
    <citation type="submission" date="2018-08" db="EMBL/GenBank/DDBJ databases">
        <title>Sphingobium sp. EO9.</title>
        <authorList>
            <person name="Park Y."/>
            <person name="Kim K.H."/>
            <person name="Jeon C.O."/>
        </authorList>
    </citation>
    <scope>NUCLEOTIDE SEQUENCE [LARGE SCALE GENOMIC DNA]</scope>
    <source>
        <strain evidence="4 5">EO9</strain>
    </source>
</reference>
<dbReference type="AlphaFoldDB" id="A0A418YQ10"/>
<evidence type="ECO:0000313" key="5">
    <source>
        <dbReference type="Proteomes" id="UP000283469"/>
    </source>
</evidence>
<dbReference type="Gene3D" id="3.90.1530.30">
    <property type="match status" value="1"/>
</dbReference>
<keyword evidence="5" id="KW-1185">Reference proteome</keyword>
<dbReference type="SUPFAM" id="SSF109709">
    <property type="entry name" value="KorB DNA-binding domain-like"/>
    <property type="match status" value="1"/>
</dbReference>
<dbReference type="GO" id="GO:0007059">
    <property type="term" value="P:chromosome segregation"/>
    <property type="evidence" value="ECO:0007669"/>
    <property type="project" value="TreeGrafter"/>
</dbReference>
<feature type="compositionally biased region" description="Basic and acidic residues" evidence="2">
    <location>
        <begin position="557"/>
        <end position="572"/>
    </location>
</feature>
<dbReference type="Proteomes" id="UP000283469">
    <property type="component" value="Unassembled WGS sequence"/>
</dbReference>
<dbReference type="PANTHER" id="PTHR33375">
    <property type="entry name" value="CHROMOSOME-PARTITIONING PROTEIN PARB-RELATED"/>
    <property type="match status" value="1"/>
</dbReference>
<dbReference type="Gene3D" id="1.10.10.2830">
    <property type="match status" value="1"/>
</dbReference>
<feature type="domain" description="ParB-like N-terminal" evidence="3">
    <location>
        <begin position="4"/>
        <end position="101"/>
    </location>
</feature>
<dbReference type="OrthoDB" id="9813122at2"/>
<name>A0A418YQ10_9SPHN</name>
<sequence length="585" mass="64094">MELKHIDIACLSVSPANMRGVKKQPDLTNILPSVRARGILVPLIVRQNGSPTTYEIVAGKRRYHAALAVAQESGGIDPLPCAVMEAGDDAAALEASLIENIARLDPDEVTRWESFTRLVKEGRSPEDIALTFGLTSLQVKRTLALGNLLPRIRTLYRNGHIDAVTVRHLTLASRPRQREWLALLDDGSAYAPTGHALKSWLMGGHAIATGKALFDLSLYTGEIIADLFGEDSYFADATQFWQAQEDAISALAEDYREAGWNDVLVLPRGETFHHWEHVHCPKKKGGRIYIAVGHGGDVAVHEGYISQKEARRLERGDVLEKPVRPELSAPLASYVDLHRHAAVRARLACAPSIALRVMTAHAISGSSLWRVDVASQRGATDAISESVETCASETAFDRERRIALDLLGLDPDTPTVTGRGYDRDINALFARLLTMDDPTVMGILAVVMAETLEPGSAMIERLGQELNVTMASVWETDNTLLDLIRDREVMNHILADVAGFDIAEAHARATVKVQRGIVHDCLTGSSGRGRVEGWVPRWMQFPPSGYTTRGGVGSVERALEMSAREEQPRDDTELAPETEPERQAA</sequence>
<dbReference type="SUPFAM" id="SSF110849">
    <property type="entry name" value="ParB/Sulfiredoxin"/>
    <property type="match status" value="1"/>
</dbReference>
<dbReference type="CDD" id="cd16406">
    <property type="entry name" value="ParB_N_like"/>
    <property type="match status" value="1"/>
</dbReference>
<evidence type="ECO:0000256" key="1">
    <source>
        <dbReference type="ARBA" id="ARBA00006295"/>
    </source>
</evidence>
<dbReference type="SMART" id="SM00470">
    <property type="entry name" value="ParB"/>
    <property type="match status" value="1"/>
</dbReference>
<dbReference type="Pfam" id="PF02195">
    <property type="entry name" value="ParB_N"/>
    <property type="match status" value="1"/>
</dbReference>
<dbReference type="RefSeq" id="WP_119748284.1">
    <property type="nucleotide sequence ID" value="NZ_QVRA01000015.1"/>
</dbReference>
<protein>
    <submittedName>
        <fullName evidence="4">ParB/RepB/Spo0J family partition protein</fullName>
    </submittedName>
</protein>